<keyword evidence="6" id="KW-0133">Cell shape</keyword>
<evidence type="ECO:0000313" key="15">
    <source>
        <dbReference type="EMBL" id="MPM02580.1"/>
    </source>
</evidence>
<dbReference type="InterPro" id="IPR012338">
    <property type="entry name" value="Beta-lactam/transpept-like"/>
</dbReference>
<reference evidence="15" key="1">
    <citation type="submission" date="2019-08" db="EMBL/GenBank/DDBJ databases">
        <authorList>
            <person name="Kucharzyk K."/>
            <person name="Murdoch R.W."/>
            <person name="Higgins S."/>
            <person name="Loffler F."/>
        </authorList>
    </citation>
    <scope>NUCLEOTIDE SEQUENCE</scope>
</reference>
<dbReference type="Gene3D" id="3.40.710.10">
    <property type="entry name" value="DD-peptidase/beta-lactamase superfamily"/>
    <property type="match status" value="1"/>
</dbReference>
<keyword evidence="4 15" id="KW-0808">Transferase</keyword>
<feature type="transmembrane region" description="Helical" evidence="12">
    <location>
        <begin position="28"/>
        <end position="48"/>
    </location>
</feature>
<keyword evidence="1" id="KW-0121">Carboxypeptidase</keyword>
<evidence type="ECO:0000256" key="2">
    <source>
        <dbReference type="ARBA" id="ARBA00022670"/>
    </source>
</evidence>
<evidence type="ECO:0000256" key="4">
    <source>
        <dbReference type="ARBA" id="ARBA00022679"/>
    </source>
</evidence>
<sequence>MSEDYELTKNKEGGYKTKKLKKKKKYKIMCIILLLILIAIIIAGASVLKTVITIVKSVPEIDPTKVLNTLSESSVIIDENGNIIEQIHDPNENREIVKLSDIPEYLQNAFISIEDQRFEEHFGIDIRRIIGSLLHNFKVGDPTAQGASTITQQLVKNLYLTNEKSWERKIKEIYLAIQLERKLSKDQILENYLNTIPLGQSSYGVQTAAYTYFSKDVSELTLAESALLAGAAKSTVHYAPFNRYKLDDITYIPEKDIVGYVYIGSVQYACVYNQNAINRQQVILNKMLELGYITQEEYDSAVQEDMRAALNPGQTKVEGISSTPMDYVKEKVIEDLIEAQGLSYEEAESYLYKGGLTISTTIDINMQKSIENSYANFSALFLGAEHSGDKPIAQDWRYFKWSNGEGIGTLDSALNILNENGQLIYYAKNNIMNAENSVYLTADEYYFDDNGNLVISSKKFDIYSSSVDIVDAYTVDEKLNFVSHQIGILNIGNNYEILEQKGLKGTFRIPKSYVEKNAEMFQVGSDNYLRIPAGYFYFQEKGVVQPQSATVIMDYKTGKIKAMIGGRNIEGSKLFNRAADATRQPGSTIKPLSVYLPALDLGYSAVYPIDDLPRYKEGSNDRWPKNWYEYRDIKYWGLQTLRKSVEQSINTNAVTMLETIGKDAAMNSLAKLGLIDLNNPENDTFISPSENPSYNDVNLASLALGGLTKGFTPLDMTAAYGAIANDGVYIEPIAYTKVANSKGETILEKVPETHVVVSPEVASLMKDILRTTVNPGLSYKAKLPADMGIEVAGKTGTTQANGDFWFVGFSPYYVGGIWVGNDNVQMKLSGDSGANARLWSAIMTPIHQGLPPAKIERNPNLIPVQVCSISGQLPSELCELETRSNHIITEYFVPGTQPTEKCDIHVKAEVCTDHNLLKSQYCPEDLVETKVFFTRDPLYDPDIGTDNYEAKKLYRQILEDSITFSLDELKQIYISQATWDDNNKLTHVLGVSVENLSSSNSIVEDYPYQTPTKTCTYHTKWHYEQWIIQKNSTNDNKIHNNLKNTISDNVNELIDNDNTGNSINKPTDSKLEYIIKN</sequence>
<evidence type="ECO:0000259" key="14">
    <source>
        <dbReference type="Pfam" id="PF00912"/>
    </source>
</evidence>
<evidence type="ECO:0000256" key="9">
    <source>
        <dbReference type="ARBA" id="ARBA00023316"/>
    </source>
</evidence>
<keyword evidence="7" id="KW-0573">Peptidoglycan synthesis</keyword>
<comment type="caution">
    <text evidence="15">The sequence shown here is derived from an EMBL/GenBank/DDBJ whole genome shotgun (WGS) entry which is preliminary data.</text>
</comment>
<keyword evidence="12" id="KW-0812">Transmembrane</keyword>
<evidence type="ECO:0000256" key="5">
    <source>
        <dbReference type="ARBA" id="ARBA00022801"/>
    </source>
</evidence>
<dbReference type="EMBL" id="VSSQ01000880">
    <property type="protein sequence ID" value="MPM02580.1"/>
    <property type="molecule type" value="Genomic_DNA"/>
</dbReference>
<accession>A0A644WFI2</accession>
<dbReference type="Gene3D" id="1.10.3810.10">
    <property type="entry name" value="Biosynthetic peptidoglycan transglycosylase-like"/>
    <property type="match status" value="1"/>
</dbReference>
<evidence type="ECO:0000256" key="12">
    <source>
        <dbReference type="SAM" id="Phobius"/>
    </source>
</evidence>
<evidence type="ECO:0000256" key="1">
    <source>
        <dbReference type="ARBA" id="ARBA00022645"/>
    </source>
</evidence>
<protein>
    <recommendedName>
        <fullName evidence="10">peptidoglycan glycosyltransferase</fullName>
        <ecNumber evidence="10">2.4.99.28</ecNumber>
    </recommendedName>
</protein>
<dbReference type="InterPro" id="IPR001460">
    <property type="entry name" value="PCN-bd_Tpept"/>
</dbReference>
<evidence type="ECO:0000256" key="7">
    <source>
        <dbReference type="ARBA" id="ARBA00022984"/>
    </source>
</evidence>
<gene>
    <name evidence="15" type="primary">mtgA_20</name>
    <name evidence="15" type="ORF">SDC9_48829</name>
</gene>
<dbReference type="GO" id="GO:0071555">
    <property type="term" value="P:cell wall organization"/>
    <property type="evidence" value="ECO:0007669"/>
    <property type="project" value="UniProtKB-KW"/>
</dbReference>
<keyword evidence="5" id="KW-0378">Hydrolase</keyword>
<dbReference type="FunFam" id="1.10.3810.10:FF:000001">
    <property type="entry name" value="Penicillin-binding protein 1A"/>
    <property type="match status" value="1"/>
</dbReference>
<name>A0A644WFI2_9ZZZZ</name>
<dbReference type="InterPro" id="IPR050396">
    <property type="entry name" value="Glycosyltr_51/Transpeptidase"/>
</dbReference>
<dbReference type="GO" id="GO:0008360">
    <property type="term" value="P:regulation of cell shape"/>
    <property type="evidence" value="ECO:0007669"/>
    <property type="project" value="UniProtKB-KW"/>
</dbReference>
<keyword evidence="3 15" id="KW-0328">Glycosyltransferase</keyword>
<dbReference type="PANTHER" id="PTHR32282:SF33">
    <property type="entry name" value="PEPTIDOGLYCAN GLYCOSYLTRANSFERASE"/>
    <property type="match status" value="1"/>
</dbReference>
<dbReference type="Pfam" id="PF00905">
    <property type="entry name" value="Transpeptidase"/>
    <property type="match status" value="1"/>
</dbReference>
<organism evidence="15">
    <name type="scientific">bioreactor metagenome</name>
    <dbReference type="NCBI Taxonomy" id="1076179"/>
    <lineage>
        <taxon>unclassified sequences</taxon>
        <taxon>metagenomes</taxon>
        <taxon>ecological metagenomes</taxon>
    </lineage>
</organism>
<keyword evidence="9" id="KW-0961">Cell wall biogenesis/degradation</keyword>
<comment type="catalytic activity">
    <reaction evidence="11">
        <text>[GlcNAc-(1-&gt;4)-Mur2Ac(oyl-L-Ala-gamma-D-Glu-L-Lys-D-Ala-D-Ala)](n)-di-trans,octa-cis-undecaprenyl diphosphate + beta-D-GlcNAc-(1-&gt;4)-Mur2Ac(oyl-L-Ala-gamma-D-Glu-L-Lys-D-Ala-D-Ala)-di-trans,octa-cis-undecaprenyl diphosphate = [GlcNAc-(1-&gt;4)-Mur2Ac(oyl-L-Ala-gamma-D-Glu-L-Lys-D-Ala-D-Ala)](n+1)-di-trans,octa-cis-undecaprenyl diphosphate + di-trans,octa-cis-undecaprenyl diphosphate + H(+)</text>
        <dbReference type="Rhea" id="RHEA:23708"/>
        <dbReference type="Rhea" id="RHEA-COMP:9602"/>
        <dbReference type="Rhea" id="RHEA-COMP:9603"/>
        <dbReference type="ChEBI" id="CHEBI:15378"/>
        <dbReference type="ChEBI" id="CHEBI:58405"/>
        <dbReference type="ChEBI" id="CHEBI:60033"/>
        <dbReference type="ChEBI" id="CHEBI:78435"/>
        <dbReference type="EC" id="2.4.99.28"/>
    </reaction>
</comment>
<evidence type="ECO:0000256" key="10">
    <source>
        <dbReference type="ARBA" id="ARBA00044770"/>
    </source>
</evidence>
<keyword evidence="12" id="KW-0472">Membrane</keyword>
<dbReference type="GO" id="GO:0008955">
    <property type="term" value="F:peptidoglycan glycosyltransferase activity"/>
    <property type="evidence" value="ECO:0007669"/>
    <property type="project" value="UniProtKB-EC"/>
</dbReference>
<evidence type="ECO:0000259" key="13">
    <source>
        <dbReference type="Pfam" id="PF00905"/>
    </source>
</evidence>
<dbReference type="InterPro" id="IPR023346">
    <property type="entry name" value="Lysozyme-like_dom_sf"/>
</dbReference>
<evidence type="ECO:0000256" key="11">
    <source>
        <dbReference type="ARBA" id="ARBA00049902"/>
    </source>
</evidence>
<dbReference type="GO" id="GO:0008658">
    <property type="term" value="F:penicillin binding"/>
    <property type="evidence" value="ECO:0007669"/>
    <property type="project" value="InterPro"/>
</dbReference>
<keyword evidence="2" id="KW-0645">Protease</keyword>
<keyword evidence="12" id="KW-1133">Transmembrane helix</keyword>
<dbReference type="GO" id="GO:0004180">
    <property type="term" value="F:carboxypeptidase activity"/>
    <property type="evidence" value="ECO:0007669"/>
    <property type="project" value="UniProtKB-KW"/>
</dbReference>
<dbReference type="SUPFAM" id="SSF56601">
    <property type="entry name" value="beta-lactamase/transpeptidase-like"/>
    <property type="match status" value="1"/>
</dbReference>
<feature type="domain" description="Penicillin-binding protein transpeptidase" evidence="13">
    <location>
        <begin position="549"/>
        <end position="843"/>
    </location>
</feature>
<evidence type="ECO:0000256" key="8">
    <source>
        <dbReference type="ARBA" id="ARBA00023268"/>
    </source>
</evidence>
<dbReference type="GO" id="GO:0006508">
    <property type="term" value="P:proteolysis"/>
    <property type="evidence" value="ECO:0007669"/>
    <property type="project" value="UniProtKB-KW"/>
</dbReference>
<dbReference type="Pfam" id="PF00912">
    <property type="entry name" value="Transgly"/>
    <property type="match status" value="1"/>
</dbReference>
<feature type="domain" description="Glycosyl transferase family 51" evidence="14">
    <location>
        <begin position="81"/>
        <end position="244"/>
    </location>
</feature>
<dbReference type="InterPro" id="IPR001264">
    <property type="entry name" value="Glyco_trans_51"/>
</dbReference>
<dbReference type="GO" id="GO:0009252">
    <property type="term" value="P:peptidoglycan biosynthetic process"/>
    <property type="evidence" value="ECO:0007669"/>
    <property type="project" value="UniProtKB-KW"/>
</dbReference>
<proteinExistence type="predicted"/>
<dbReference type="SUPFAM" id="SSF53955">
    <property type="entry name" value="Lysozyme-like"/>
    <property type="match status" value="1"/>
</dbReference>
<evidence type="ECO:0000256" key="6">
    <source>
        <dbReference type="ARBA" id="ARBA00022960"/>
    </source>
</evidence>
<dbReference type="EC" id="2.4.99.28" evidence="10"/>
<dbReference type="AlphaFoldDB" id="A0A644WFI2"/>
<evidence type="ECO:0000256" key="3">
    <source>
        <dbReference type="ARBA" id="ARBA00022676"/>
    </source>
</evidence>
<dbReference type="PANTHER" id="PTHR32282">
    <property type="entry name" value="BINDING PROTEIN TRANSPEPTIDASE, PUTATIVE-RELATED"/>
    <property type="match status" value="1"/>
</dbReference>
<dbReference type="InterPro" id="IPR036950">
    <property type="entry name" value="PBP_transglycosylase"/>
</dbReference>
<keyword evidence="8" id="KW-0511">Multifunctional enzyme</keyword>